<dbReference type="InterPro" id="IPR052895">
    <property type="entry name" value="HetReg/Transcr_Mod"/>
</dbReference>
<organism evidence="2 3">
    <name type="scientific">Cryoendolithus antarcticus</name>
    <dbReference type="NCBI Taxonomy" id="1507870"/>
    <lineage>
        <taxon>Eukaryota</taxon>
        <taxon>Fungi</taxon>
        <taxon>Dikarya</taxon>
        <taxon>Ascomycota</taxon>
        <taxon>Pezizomycotina</taxon>
        <taxon>Dothideomycetes</taxon>
        <taxon>Dothideomycetidae</taxon>
        <taxon>Cladosporiales</taxon>
        <taxon>Cladosporiaceae</taxon>
        <taxon>Cryoendolithus</taxon>
    </lineage>
</organism>
<dbReference type="STRING" id="1507870.A0A1V8TNN5"/>
<dbReference type="InParanoid" id="A0A1V8TNN5"/>
<dbReference type="InterPro" id="IPR010730">
    <property type="entry name" value="HET"/>
</dbReference>
<evidence type="ECO:0000313" key="3">
    <source>
        <dbReference type="Proteomes" id="UP000192596"/>
    </source>
</evidence>
<dbReference type="OrthoDB" id="2157530at2759"/>
<reference evidence="3" key="1">
    <citation type="submission" date="2017-03" db="EMBL/GenBank/DDBJ databases">
        <title>Genomes of endolithic fungi from Antarctica.</title>
        <authorList>
            <person name="Coleine C."/>
            <person name="Masonjones S."/>
            <person name="Stajich J.E."/>
        </authorList>
    </citation>
    <scope>NUCLEOTIDE SEQUENCE [LARGE SCALE GENOMIC DNA]</scope>
    <source>
        <strain evidence="3">CCFEE 5527</strain>
    </source>
</reference>
<sequence length="503" mass="56022">MVDMDEHSTPYTYTPLTKGEIRLLALSPGDEHDQLQGSFKVVSLERPPPYRAISYAWGDAVLSRKVIVDERQLNITLSLEGALRRLRSKNDEVILWADAVCINQSDLNEKASQVMMMFSIFAKSQSVAVWLGPMTPDDADAFWIMQHFDSMLRELSDDDIEGPQETALAFLDRAHTSPGNCRAPRCRCCGCGQQSSYNGLESIRIGMEAVAQLMSRPYFSRLWIVQELVAGTRLLRTNIGQRIKVFHVPMDMTTRLYCGSHHIALASLIDVIGCYKRLPAFTLRTPWNPAADRVVQLNQLVLTFQSGDAHDVHLLETMFAVKDMACADPRDRVYALRAMTGIDKIASLNPAYNISTTVVWEHLAIYLLTTSGATHFLSPAVVLALAGVSRENSLGGIRHSLPTWAPDFECLSHHSDFKHLAYVFIPPGSAGGFEPFDAMYNTTSNGILQVCGRIIDRIISVLPGSSLAAPEGHMEMSSVEQWIASFLIPWSERADWTMPTQMN</sequence>
<dbReference type="PANTHER" id="PTHR24148:SF73">
    <property type="entry name" value="HET DOMAIN PROTEIN (AFU_ORTHOLOGUE AFUA_8G01020)"/>
    <property type="match status" value="1"/>
</dbReference>
<evidence type="ECO:0000259" key="1">
    <source>
        <dbReference type="Pfam" id="PF06985"/>
    </source>
</evidence>
<evidence type="ECO:0000313" key="2">
    <source>
        <dbReference type="EMBL" id="OQO12812.1"/>
    </source>
</evidence>
<dbReference type="AlphaFoldDB" id="A0A1V8TNN5"/>
<dbReference type="Proteomes" id="UP000192596">
    <property type="component" value="Unassembled WGS sequence"/>
</dbReference>
<dbReference type="EMBL" id="NAJO01000004">
    <property type="protein sequence ID" value="OQO12812.1"/>
    <property type="molecule type" value="Genomic_DNA"/>
</dbReference>
<gene>
    <name evidence="2" type="ORF">B0A48_02276</name>
</gene>
<dbReference type="PANTHER" id="PTHR24148">
    <property type="entry name" value="ANKYRIN REPEAT DOMAIN-CONTAINING PROTEIN 39 HOMOLOG-RELATED"/>
    <property type="match status" value="1"/>
</dbReference>
<keyword evidence="3" id="KW-1185">Reference proteome</keyword>
<accession>A0A1V8TNN5</accession>
<feature type="domain" description="Heterokaryon incompatibility" evidence="1">
    <location>
        <begin position="50"/>
        <end position="227"/>
    </location>
</feature>
<protein>
    <recommendedName>
        <fullName evidence="1">Heterokaryon incompatibility domain-containing protein</fullName>
    </recommendedName>
</protein>
<comment type="caution">
    <text evidence="2">The sequence shown here is derived from an EMBL/GenBank/DDBJ whole genome shotgun (WGS) entry which is preliminary data.</text>
</comment>
<proteinExistence type="predicted"/>
<name>A0A1V8TNN5_9PEZI</name>
<dbReference type="Pfam" id="PF06985">
    <property type="entry name" value="HET"/>
    <property type="match status" value="1"/>
</dbReference>